<feature type="domain" description="FRG" evidence="1">
    <location>
        <begin position="156"/>
        <end position="261"/>
    </location>
</feature>
<dbReference type="EMBL" id="CAJQZC010000002">
    <property type="protein sequence ID" value="CAG4890618.1"/>
    <property type="molecule type" value="Genomic_DNA"/>
</dbReference>
<accession>A0A9N8RTY1</accession>
<dbReference type="InterPro" id="IPR014966">
    <property type="entry name" value="FRG-dom"/>
</dbReference>
<dbReference type="SMART" id="SM00901">
    <property type="entry name" value="FRG"/>
    <property type="match status" value="1"/>
</dbReference>
<dbReference type="AlphaFoldDB" id="A0A9N8RTY1"/>
<comment type="caution">
    <text evidence="2">The sequence shown here is derived from an EMBL/GenBank/DDBJ whole genome shotgun (WGS) entry which is preliminary data.</text>
</comment>
<keyword evidence="3" id="KW-1185">Reference proteome</keyword>
<proteinExistence type="predicted"/>
<protein>
    <recommendedName>
        <fullName evidence="1">FRG domain-containing protein</fullName>
    </recommendedName>
</protein>
<evidence type="ECO:0000313" key="3">
    <source>
        <dbReference type="Proteomes" id="UP000789704"/>
    </source>
</evidence>
<name>A0A9N8RTY1_9BURK</name>
<gene>
    <name evidence="2" type="ORF">LMG31841_01166</name>
</gene>
<reference evidence="2" key="1">
    <citation type="submission" date="2021-04" db="EMBL/GenBank/DDBJ databases">
        <authorList>
            <person name="Vanwijnsberghe S."/>
        </authorList>
    </citation>
    <scope>NUCLEOTIDE SEQUENCE</scope>
    <source>
        <strain evidence="2">LMG 31841</strain>
    </source>
</reference>
<dbReference type="Pfam" id="PF08867">
    <property type="entry name" value="FRG"/>
    <property type="match status" value="1"/>
</dbReference>
<dbReference type="RefSeq" id="WP_228875191.1">
    <property type="nucleotide sequence ID" value="NZ_CAJQZC010000002.1"/>
</dbReference>
<evidence type="ECO:0000259" key="1">
    <source>
        <dbReference type="SMART" id="SM00901"/>
    </source>
</evidence>
<organism evidence="2 3">
    <name type="scientific">Paraburkholderia saeva</name>
    <dbReference type="NCBI Taxonomy" id="2777537"/>
    <lineage>
        <taxon>Bacteria</taxon>
        <taxon>Pseudomonadati</taxon>
        <taxon>Pseudomonadota</taxon>
        <taxon>Betaproteobacteria</taxon>
        <taxon>Burkholderiales</taxon>
        <taxon>Burkholderiaceae</taxon>
        <taxon>Paraburkholderia</taxon>
    </lineage>
</organism>
<sequence>MNGQWLGIKHATAQGRDSNLVINLDLVGDAYVGMIFEWPIDPPSICAAIPIRIPVGANPFQTEGPLLGYTSQIDAGFPFIDGSQLASKLAGKPLSVARRVYIEGDWNGNRMRLSYTTDLGNAGHAVVHRFGGKAESKVVARAFSWEELKTRLFNTSYWKYIFRGQANSRWPLRSLFHREGRADLYRYTQEDVLHMHRRLSGLLSHPMDIAVNDGRGSFLHLLQHHGYPTPLLDWSFSPFVAAFFAFRGHQRATASTPGYVRIFRIDYEAWTNTMESIPMLATPRNNLSFLEFQTINNPRAIPQQALSSVTSVDDVESYIAQCEKGSNKGFLEAFDIPISEAPAALADLRLMGITAGSLFPGIDGTCEEIRSLRFP</sequence>
<evidence type="ECO:0000313" key="2">
    <source>
        <dbReference type="EMBL" id="CAG4890618.1"/>
    </source>
</evidence>
<dbReference type="Proteomes" id="UP000789704">
    <property type="component" value="Unassembled WGS sequence"/>
</dbReference>